<proteinExistence type="predicted"/>
<dbReference type="PANTHER" id="PTHR11319">
    <property type="entry name" value="G PROTEIN-COUPLED RECEPTOR-RELATED"/>
    <property type="match status" value="1"/>
</dbReference>
<gene>
    <name evidence="1" type="ORF">TTHERM_00580420</name>
</gene>
<evidence type="ECO:0000313" key="2">
    <source>
        <dbReference type="Proteomes" id="UP000009168"/>
    </source>
</evidence>
<keyword evidence="2" id="KW-1185">Reference proteome</keyword>
<dbReference type="RefSeq" id="XP_001022944.2">
    <property type="nucleotide sequence ID" value="XM_001022944.2"/>
</dbReference>
<dbReference type="SUPFAM" id="SSF51126">
    <property type="entry name" value="Pectin lyase-like"/>
    <property type="match status" value="1"/>
</dbReference>
<dbReference type="Proteomes" id="UP000009168">
    <property type="component" value="Unassembled WGS sequence"/>
</dbReference>
<protein>
    <recommendedName>
        <fullName evidence="3">Transmembrane protein</fullName>
    </recommendedName>
</protein>
<sequence length="289" mass="33327">MAQQKTMYQLKESYQGTLTLEQSQNITISDTKIQQNTVFKGCGGGLYILESQASSIQNNSALLYGKDVTSYPVKFQLQKDYSEILNNLISGNTLSEPILFNLIDEFEEVVIYPINYNSSQINQQILIEFESYNIQIQNQNLLQDLNIQGRTYSFKLKFSNAQDNECSGCPAQAVYCEKNTILLKNGFWRPSPDDDRIFRCSNEQNCIQEMNQNYYNVTSQMDKQLFQKSQCLEGHLGPLCESCDINQELWGERFAQNQNFQYQYFKYKKMLALLHQAIEAAMCGKVTFS</sequence>
<dbReference type="AlphaFoldDB" id="I7M391"/>
<accession>I7M391</accession>
<evidence type="ECO:0008006" key="3">
    <source>
        <dbReference type="Google" id="ProtNLM"/>
    </source>
</evidence>
<evidence type="ECO:0000313" key="1">
    <source>
        <dbReference type="EMBL" id="EAS02699.2"/>
    </source>
</evidence>
<dbReference type="PANTHER" id="PTHR11319:SF35">
    <property type="entry name" value="OUTER MEMBRANE PROTEIN PMPC-RELATED"/>
    <property type="match status" value="1"/>
</dbReference>
<dbReference type="GeneID" id="7826651"/>
<reference evidence="2" key="1">
    <citation type="journal article" date="2006" name="PLoS Biol.">
        <title>Macronuclear genome sequence of the ciliate Tetrahymena thermophila, a model eukaryote.</title>
        <authorList>
            <person name="Eisen J.A."/>
            <person name="Coyne R.S."/>
            <person name="Wu M."/>
            <person name="Wu D."/>
            <person name="Thiagarajan M."/>
            <person name="Wortman J.R."/>
            <person name="Badger J.H."/>
            <person name="Ren Q."/>
            <person name="Amedeo P."/>
            <person name="Jones K.M."/>
            <person name="Tallon L.J."/>
            <person name="Delcher A.L."/>
            <person name="Salzberg S.L."/>
            <person name="Silva J.C."/>
            <person name="Haas B.J."/>
            <person name="Majoros W.H."/>
            <person name="Farzad M."/>
            <person name="Carlton J.M."/>
            <person name="Smith R.K. Jr."/>
            <person name="Garg J."/>
            <person name="Pearlman R.E."/>
            <person name="Karrer K.M."/>
            <person name="Sun L."/>
            <person name="Manning G."/>
            <person name="Elde N.C."/>
            <person name="Turkewitz A.P."/>
            <person name="Asai D.J."/>
            <person name="Wilkes D.E."/>
            <person name="Wang Y."/>
            <person name="Cai H."/>
            <person name="Collins K."/>
            <person name="Stewart B.A."/>
            <person name="Lee S.R."/>
            <person name="Wilamowska K."/>
            <person name="Weinberg Z."/>
            <person name="Ruzzo W.L."/>
            <person name="Wloga D."/>
            <person name="Gaertig J."/>
            <person name="Frankel J."/>
            <person name="Tsao C.-C."/>
            <person name="Gorovsky M.A."/>
            <person name="Keeling P.J."/>
            <person name="Waller R.F."/>
            <person name="Patron N.J."/>
            <person name="Cherry J.M."/>
            <person name="Stover N.A."/>
            <person name="Krieger C.J."/>
            <person name="del Toro C."/>
            <person name="Ryder H.F."/>
            <person name="Williamson S.C."/>
            <person name="Barbeau R.A."/>
            <person name="Hamilton E.P."/>
            <person name="Orias E."/>
        </authorList>
    </citation>
    <scope>NUCLEOTIDE SEQUENCE [LARGE SCALE GENOMIC DNA]</scope>
    <source>
        <strain evidence="2">SB210</strain>
    </source>
</reference>
<dbReference type="OrthoDB" id="5950997at2759"/>
<dbReference type="EMBL" id="GG662527">
    <property type="protein sequence ID" value="EAS02699.2"/>
    <property type="molecule type" value="Genomic_DNA"/>
</dbReference>
<organism evidence="1 2">
    <name type="scientific">Tetrahymena thermophila (strain SB210)</name>
    <dbReference type="NCBI Taxonomy" id="312017"/>
    <lineage>
        <taxon>Eukaryota</taxon>
        <taxon>Sar</taxon>
        <taxon>Alveolata</taxon>
        <taxon>Ciliophora</taxon>
        <taxon>Intramacronucleata</taxon>
        <taxon>Oligohymenophorea</taxon>
        <taxon>Hymenostomatida</taxon>
        <taxon>Tetrahymenina</taxon>
        <taxon>Tetrahymenidae</taxon>
        <taxon>Tetrahymena</taxon>
    </lineage>
</organism>
<dbReference type="KEGG" id="tet:TTHERM_00580420"/>
<dbReference type="InParanoid" id="I7M391"/>
<dbReference type="InterPro" id="IPR011050">
    <property type="entry name" value="Pectin_lyase_fold/virulence"/>
</dbReference>
<name>I7M391_TETTS</name>